<reference evidence="1" key="1">
    <citation type="journal article" date="2015" name="Nature">
        <title>Complex archaea that bridge the gap between prokaryotes and eukaryotes.</title>
        <authorList>
            <person name="Spang A."/>
            <person name="Saw J.H."/>
            <person name="Jorgensen S.L."/>
            <person name="Zaremba-Niedzwiedzka K."/>
            <person name="Martijn J."/>
            <person name="Lind A.E."/>
            <person name="van Eijk R."/>
            <person name="Schleper C."/>
            <person name="Guy L."/>
            <person name="Ettema T.J."/>
        </authorList>
    </citation>
    <scope>NUCLEOTIDE SEQUENCE</scope>
</reference>
<dbReference type="EMBL" id="LAZR01022332">
    <property type="protein sequence ID" value="KKL82221.1"/>
    <property type="molecule type" value="Genomic_DNA"/>
</dbReference>
<dbReference type="AlphaFoldDB" id="A0A0F9FV83"/>
<evidence type="ECO:0000313" key="1">
    <source>
        <dbReference type="EMBL" id="KKL82221.1"/>
    </source>
</evidence>
<sequence length="65" mass="7603">MRVYALTELGKKVTYRESGTSSDEMQVLNYLRDNRTATDDQLDVVGERWLVKRLKKRGLVKELTQ</sequence>
<protein>
    <submittedName>
        <fullName evidence="1">Uncharacterized protein</fullName>
    </submittedName>
</protein>
<organism evidence="1">
    <name type="scientific">marine sediment metagenome</name>
    <dbReference type="NCBI Taxonomy" id="412755"/>
    <lineage>
        <taxon>unclassified sequences</taxon>
        <taxon>metagenomes</taxon>
        <taxon>ecological metagenomes</taxon>
    </lineage>
</organism>
<accession>A0A0F9FV83</accession>
<name>A0A0F9FV83_9ZZZZ</name>
<gene>
    <name evidence="1" type="ORF">LCGC14_1986960</name>
</gene>
<comment type="caution">
    <text evidence="1">The sequence shown here is derived from an EMBL/GenBank/DDBJ whole genome shotgun (WGS) entry which is preliminary data.</text>
</comment>
<proteinExistence type="predicted"/>